<evidence type="ECO:0000313" key="3">
    <source>
        <dbReference type="Proteomes" id="UP000773064"/>
    </source>
</evidence>
<organism evidence="2 3">
    <name type="scientific">Bifidobacterium santillanense</name>
    <dbReference type="NCBI Taxonomy" id="2809028"/>
    <lineage>
        <taxon>Bacteria</taxon>
        <taxon>Bacillati</taxon>
        <taxon>Actinomycetota</taxon>
        <taxon>Actinomycetes</taxon>
        <taxon>Bifidobacteriales</taxon>
        <taxon>Bifidobacteriaceae</taxon>
        <taxon>Bifidobacterium</taxon>
    </lineage>
</organism>
<name>A0ABS5USD0_9BIFI</name>
<protein>
    <submittedName>
        <fullName evidence="2">Uncharacterized protein</fullName>
    </submittedName>
</protein>
<dbReference type="RefSeq" id="WP_214359121.1">
    <property type="nucleotide sequence ID" value="NZ_JAFEJS010000019.1"/>
</dbReference>
<evidence type="ECO:0000256" key="1">
    <source>
        <dbReference type="SAM" id="MobiDB-lite"/>
    </source>
</evidence>
<evidence type="ECO:0000313" key="2">
    <source>
        <dbReference type="EMBL" id="MBT1173887.1"/>
    </source>
</evidence>
<reference evidence="2 3" key="1">
    <citation type="journal article" date="2021" name="Environ. Microbiol.">
        <title>Genetic insights into the dark matter of the mammalian gut microbiota through targeted genome reconstruction.</title>
        <authorList>
            <person name="Lugli G.A."/>
            <person name="Alessandri G."/>
            <person name="Milani C."/>
            <person name="Viappiani A."/>
            <person name="Fontana F."/>
            <person name="Tarracchini C."/>
            <person name="Mancabelli L."/>
            <person name="Argentini C."/>
            <person name="Ruiz L."/>
            <person name="Margolles A."/>
            <person name="van Sinderen D."/>
            <person name="Turroni F."/>
            <person name="Ventura M."/>
        </authorList>
    </citation>
    <scope>NUCLEOTIDE SEQUENCE [LARGE SCALE GENOMIC DNA]</scope>
    <source>
        <strain evidence="2 3">MA2</strain>
    </source>
</reference>
<gene>
    <name evidence="2" type="ORF">JS528_11210</name>
</gene>
<sequence>MSNPHIIYDPDPICGKDGDELMPCDFGKYGEGLLCLDCHYWWPGTNYYPDTQEIETRNDTPGQRIPWEILHNMYLADTEAQFQEGYEEGYEDAKANKPNMNRETGRKTSEATEPTNE</sequence>
<accession>A0ABS5USD0</accession>
<comment type="caution">
    <text evidence="2">The sequence shown here is derived from an EMBL/GenBank/DDBJ whole genome shotgun (WGS) entry which is preliminary data.</text>
</comment>
<keyword evidence="3" id="KW-1185">Reference proteome</keyword>
<feature type="region of interest" description="Disordered" evidence="1">
    <location>
        <begin position="89"/>
        <end position="117"/>
    </location>
</feature>
<proteinExistence type="predicted"/>
<dbReference type="EMBL" id="JAFEJS010000019">
    <property type="protein sequence ID" value="MBT1173887.1"/>
    <property type="molecule type" value="Genomic_DNA"/>
</dbReference>
<dbReference type="Proteomes" id="UP000773064">
    <property type="component" value="Unassembled WGS sequence"/>
</dbReference>